<evidence type="ECO:0000313" key="2">
    <source>
        <dbReference type="EMBL" id="CAD9504520.1"/>
    </source>
</evidence>
<reference evidence="2" key="1">
    <citation type="submission" date="2021-01" db="EMBL/GenBank/DDBJ databases">
        <authorList>
            <person name="Corre E."/>
            <person name="Pelletier E."/>
            <person name="Niang G."/>
            <person name="Scheremetjew M."/>
            <person name="Finn R."/>
            <person name="Kale V."/>
            <person name="Holt S."/>
            <person name="Cochrane G."/>
            <person name="Meng A."/>
            <person name="Brown T."/>
            <person name="Cohen L."/>
        </authorList>
    </citation>
    <scope>NUCLEOTIDE SEQUENCE</scope>
    <source>
        <strain evidence="2">CCMP826</strain>
    </source>
</reference>
<dbReference type="AlphaFoldDB" id="A0A7S2MVH9"/>
<feature type="chain" id="PRO_5031209341" description="Copper type II ascorbate-dependent monooxygenase C-terminal domain-containing protein" evidence="1">
    <location>
        <begin position="22"/>
        <end position="500"/>
    </location>
</feature>
<proteinExistence type="predicted"/>
<organism evidence="2">
    <name type="scientific">Helicotheca tamesis</name>
    <dbReference type="NCBI Taxonomy" id="374047"/>
    <lineage>
        <taxon>Eukaryota</taxon>
        <taxon>Sar</taxon>
        <taxon>Stramenopiles</taxon>
        <taxon>Ochrophyta</taxon>
        <taxon>Bacillariophyta</taxon>
        <taxon>Mediophyceae</taxon>
        <taxon>Lithodesmiophycidae</taxon>
        <taxon>Lithodesmiales</taxon>
        <taxon>Lithodesmiaceae</taxon>
        <taxon>Helicotheca</taxon>
    </lineage>
</organism>
<keyword evidence="1" id="KW-0732">Signal</keyword>
<dbReference type="InterPro" id="IPR011692">
    <property type="entry name" value="Stress_up-reg_Nod19"/>
</dbReference>
<dbReference type="EMBL" id="HBGV01013988">
    <property type="protein sequence ID" value="CAD9504520.1"/>
    <property type="molecule type" value="Transcribed_RNA"/>
</dbReference>
<evidence type="ECO:0008006" key="3">
    <source>
        <dbReference type="Google" id="ProtNLM"/>
    </source>
</evidence>
<accession>A0A7S2MVH9</accession>
<sequence>MARLSNTLALTTLLTLRAAASDGTFPDDLELKTYTSYTEALPLAVGEVANKFHTLNIPSGPIAVYEFKADVVEKDPETEEYIPVPLNEAYLHHHVVGSKHKAYKHLEHVHTPMKPKGMYKGVGFGAGSEARGTPQKFYYPFAFTTHPDEDSWVANVHVINTRHMTTEEAHRCLECPCTSEDFYGNGTIKDTKRGWNGCNDFLAIEMDNDACYADTYKGGLRCCEDREFCMEKSALSEESPISTFYLRYTLTYADFRPTNRPLGLAACCDVTGDVDRTGNIEYDIPQCEDPVNKAEECVYELTTVQQLHSGNNGAFGIRAKIGVETPNEYLDVVYMVGHMHRGGIDIEIKDAETDEVICLSKPSYGRDMGIAGDEKDYVVAMSTCTFNPPRRMSTTDLVKVTARYDSTEAHTGVMSLFYIATADPIDDENAPDVPMLGATLEEESQEAEIASADNADAPRSSFKSLFVTFSVIAICVVSVKKFGLGRKKNYTPIEGVDISV</sequence>
<dbReference type="Pfam" id="PF07712">
    <property type="entry name" value="SURNod19"/>
    <property type="match status" value="1"/>
</dbReference>
<name>A0A7S2MVH9_9STRA</name>
<dbReference type="PANTHER" id="PTHR33390:SF1">
    <property type="entry name" value="STRESS UP-REGULATED NOD 19 PROTEIN"/>
    <property type="match status" value="1"/>
</dbReference>
<protein>
    <recommendedName>
        <fullName evidence="3">Copper type II ascorbate-dependent monooxygenase C-terminal domain-containing protein</fullName>
    </recommendedName>
</protein>
<evidence type="ECO:0000256" key="1">
    <source>
        <dbReference type="SAM" id="SignalP"/>
    </source>
</evidence>
<gene>
    <name evidence="2" type="ORF">HTAM1171_LOCUS8562</name>
</gene>
<feature type="signal peptide" evidence="1">
    <location>
        <begin position="1"/>
        <end position="21"/>
    </location>
</feature>
<dbReference type="PANTHER" id="PTHR33390">
    <property type="entry name" value="STRESS UP-REGULATED NOD 19 PROTEIN"/>
    <property type="match status" value="1"/>
</dbReference>